<protein>
    <submittedName>
        <fullName evidence="1">Uncharacterized protein</fullName>
    </submittedName>
</protein>
<dbReference type="Proteomes" id="UP000276834">
    <property type="component" value="Unassembled WGS sequence"/>
</dbReference>
<dbReference type="AlphaFoldDB" id="A0A3L8SHV7"/>
<dbReference type="EMBL" id="QUSF01000019">
    <property type="protein sequence ID" value="RLW02245.1"/>
    <property type="molecule type" value="Genomic_DNA"/>
</dbReference>
<accession>A0A3L8SHV7</accession>
<organism evidence="1 2">
    <name type="scientific">Chloebia gouldiae</name>
    <name type="common">Gouldian finch</name>
    <name type="synonym">Erythrura gouldiae</name>
    <dbReference type="NCBI Taxonomy" id="44316"/>
    <lineage>
        <taxon>Eukaryota</taxon>
        <taxon>Metazoa</taxon>
        <taxon>Chordata</taxon>
        <taxon>Craniata</taxon>
        <taxon>Vertebrata</taxon>
        <taxon>Euteleostomi</taxon>
        <taxon>Archelosauria</taxon>
        <taxon>Archosauria</taxon>
        <taxon>Dinosauria</taxon>
        <taxon>Saurischia</taxon>
        <taxon>Theropoda</taxon>
        <taxon>Coelurosauria</taxon>
        <taxon>Aves</taxon>
        <taxon>Neognathae</taxon>
        <taxon>Neoaves</taxon>
        <taxon>Telluraves</taxon>
        <taxon>Australaves</taxon>
        <taxon>Passeriformes</taxon>
        <taxon>Passeroidea</taxon>
        <taxon>Passeridae</taxon>
        <taxon>Chloebia</taxon>
    </lineage>
</organism>
<name>A0A3L8SHV7_CHLGU</name>
<comment type="caution">
    <text evidence="1">The sequence shown here is derived from an EMBL/GenBank/DDBJ whole genome shotgun (WGS) entry which is preliminary data.</text>
</comment>
<sequence length="123" mass="14415">MAPEVAWARSWENGEVGEREKVRQCCRLACSSPRLQTENPACLIHHRRLITQELQAGDDEFLFGRPQRQLLQKLQRQLLDDKGSARDSQSPVYEDHHLYLAVFRQQCFTLNKREISTPPGLWW</sequence>
<keyword evidence="2" id="KW-1185">Reference proteome</keyword>
<evidence type="ECO:0000313" key="2">
    <source>
        <dbReference type="Proteomes" id="UP000276834"/>
    </source>
</evidence>
<proteinExistence type="predicted"/>
<evidence type="ECO:0000313" key="1">
    <source>
        <dbReference type="EMBL" id="RLW02245.1"/>
    </source>
</evidence>
<gene>
    <name evidence="1" type="ORF">DV515_00007338</name>
</gene>
<reference evidence="1 2" key="1">
    <citation type="journal article" date="2018" name="Proc. R. Soc. B">
        <title>A non-coding region near Follistatin controls head colour polymorphism in the Gouldian finch.</title>
        <authorList>
            <person name="Toomey M.B."/>
            <person name="Marques C.I."/>
            <person name="Andrade P."/>
            <person name="Araujo P.M."/>
            <person name="Sabatino S."/>
            <person name="Gazda M.A."/>
            <person name="Afonso S."/>
            <person name="Lopes R.J."/>
            <person name="Corbo J.C."/>
            <person name="Carneiro M."/>
        </authorList>
    </citation>
    <scope>NUCLEOTIDE SEQUENCE [LARGE SCALE GENOMIC DNA]</scope>
    <source>
        <strain evidence="1">Red01</strain>
        <tissue evidence="1">Muscle</tissue>
    </source>
</reference>